<organism evidence="8 9">
    <name type="scientific">Deinandra increscens subsp. villosa</name>
    <dbReference type="NCBI Taxonomy" id="3103831"/>
    <lineage>
        <taxon>Eukaryota</taxon>
        <taxon>Viridiplantae</taxon>
        <taxon>Streptophyta</taxon>
        <taxon>Embryophyta</taxon>
        <taxon>Tracheophyta</taxon>
        <taxon>Spermatophyta</taxon>
        <taxon>Magnoliopsida</taxon>
        <taxon>eudicotyledons</taxon>
        <taxon>Gunneridae</taxon>
        <taxon>Pentapetalae</taxon>
        <taxon>asterids</taxon>
        <taxon>campanulids</taxon>
        <taxon>Asterales</taxon>
        <taxon>Asteraceae</taxon>
        <taxon>Asteroideae</taxon>
        <taxon>Heliantheae alliance</taxon>
        <taxon>Madieae</taxon>
        <taxon>Madiinae</taxon>
        <taxon>Deinandra</taxon>
    </lineage>
</organism>
<evidence type="ECO:0000313" key="9">
    <source>
        <dbReference type="Proteomes" id="UP001408789"/>
    </source>
</evidence>
<feature type="transmembrane region" description="Helical" evidence="6">
    <location>
        <begin position="69"/>
        <end position="91"/>
    </location>
</feature>
<feature type="transmembrane region" description="Helical" evidence="6">
    <location>
        <begin position="210"/>
        <end position="232"/>
    </location>
</feature>
<evidence type="ECO:0000256" key="6">
    <source>
        <dbReference type="RuleBase" id="RU363077"/>
    </source>
</evidence>
<accession>A0AAP0DGP6</accession>
<name>A0AAP0DGP6_9ASTR</name>
<proteinExistence type="inferred from homology"/>
<dbReference type="GO" id="GO:0016020">
    <property type="term" value="C:membrane"/>
    <property type="evidence" value="ECO:0007669"/>
    <property type="project" value="UniProtKB-SubCell"/>
</dbReference>
<feature type="transmembrane region" description="Helical" evidence="6">
    <location>
        <begin position="130"/>
        <end position="150"/>
    </location>
</feature>
<keyword evidence="5 6" id="KW-0472">Membrane</keyword>
<keyword evidence="3 6" id="KW-0812">Transmembrane</keyword>
<evidence type="ECO:0000256" key="2">
    <source>
        <dbReference type="ARBA" id="ARBA00007635"/>
    </source>
</evidence>
<feature type="transmembrane region" description="Helical" evidence="6">
    <location>
        <begin position="97"/>
        <end position="118"/>
    </location>
</feature>
<feature type="transmembrane region" description="Helical" evidence="6">
    <location>
        <begin position="274"/>
        <end position="294"/>
    </location>
</feature>
<protein>
    <recommendedName>
        <fullName evidence="6">WAT1-related protein</fullName>
    </recommendedName>
</protein>
<feature type="transmembrane region" description="Helical" evidence="6">
    <location>
        <begin position="35"/>
        <end position="57"/>
    </location>
</feature>
<dbReference type="AlphaFoldDB" id="A0AAP0DGP6"/>
<comment type="caution">
    <text evidence="8">The sequence shown here is derived from an EMBL/GenBank/DDBJ whole genome shotgun (WGS) entry which is preliminary data.</text>
</comment>
<dbReference type="SUPFAM" id="SSF103481">
    <property type="entry name" value="Multidrug resistance efflux transporter EmrE"/>
    <property type="match status" value="2"/>
</dbReference>
<feature type="transmembrane region" description="Helical" evidence="6">
    <location>
        <begin position="179"/>
        <end position="198"/>
    </location>
</feature>
<feature type="transmembrane region" description="Helical" evidence="6">
    <location>
        <begin position="244"/>
        <end position="267"/>
    </location>
</feature>
<dbReference type="GO" id="GO:0022857">
    <property type="term" value="F:transmembrane transporter activity"/>
    <property type="evidence" value="ECO:0007669"/>
    <property type="project" value="InterPro"/>
</dbReference>
<sequence length="345" mass="37634">MMDGLLPALVMVIVQFEFAGMNIFSKLAMDTGMNPFIHVAYRQIFAFLFLAPFAFYIERGKRPPLTMPVLIQIFFCSIFGLTMNQITYFVGLKNSTPTIACALSNLLPALTFVLAVIFKQESAKLKTIGGQAKLLGTVVGVAGAMVLSLYHGPVVPIGQSRIHLSIANKVANDPAQGNLIGPFLVILSSLTWAIWFIIQAKMGDVYPAPYSSSALMLAMATVECSVFGAIMVPHPREWSLFPAIRALASVYGGVACSGIGVCMMSWCIHKKGPLFVSVFSPLLLVIVAALSWTFLREKLYLGTVLGSVLIVMGLYSVLWGKSKEMVPQQQQAKVLEDTKEDIEMH</sequence>
<feature type="domain" description="EamA" evidence="7">
    <location>
        <begin position="8"/>
        <end position="148"/>
    </location>
</feature>
<evidence type="ECO:0000259" key="7">
    <source>
        <dbReference type="Pfam" id="PF00892"/>
    </source>
</evidence>
<comment type="subcellular location">
    <subcellularLocation>
        <location evidence="1 6">Membrane</location>
        <topology evidence="1 6">Multi-pass membrane protein</topology>
    </subcellularLocation>
</comment>
<evidence type="ECO:0000313" key="8">
    <source>
        <dbReference type="EMBL" id="KAK9070749.1"/>
    </source>
</evidence>
<evidence type="ECO:0000256" key="4">
    <source>
        <dbReference type="ARBA" id="ARBA00022989"/>
    </source>
</evidence>
<dbReference type="InterPro" id="IPR000620">
    <property type="entry name" value="EamA_dom"/>
</dbReference>
<dbReference type="EMBL" id="JBCNJP010000012">
    <property type="protein sequence ID" value="KAK9070749.1"/>
    <property type="molecule type" value="Genomic_DNA"/>
</dbReference>
<comment type="similarity">
    <text evidence="2 6">Belongs to the drug/metabolite transporter (DMT) superfamily. Plant drug/metabolite exporter (P-DME) (TC 2.A.7.4) family.</text>
</comment>
<keyword evidence="4 6" id="KW-1133">Transmembrane helix</keyword>
<feature type="transmembrane region" description="Helical" evidence="6">
    <location>
        <begin position="300"/>
        <end position="320"/>
    </location>
</feature>
<dbReference type="InterPro" id="IPR037185">
    <property type="entry name" value="EmrE-like"/>
</dbReference>
<evidence type="ECO:0000256" key="3">
    <source>
        <dbReference type="ARBA" id="ARBA00022692"/>
    </source>
</evidence>
<dbReference type="Pfam" id="PF00892">
    <property type="entry name" value="EamA"/>
    <property type="match status" value="2"/>
</dbReference>
<evidence type="ECO:0000256" key="5">
    <source>
        <dbReference type="ARBA" id="ARBA00023136"/>
    </source>
</evidence>
<dbReference type="InterPro" id="IPR030184">
    <property type="entry name" value="WAT1-related"/>
</dbReference>
<feature type="domain" description="EamA" evidence="7">
    <location>
        <begin position="180"/>
        <end position="318"/>
    </location>
</feature>
<evidence type="ECO:0000256" key="1">
    <source>
        <dbReference type="ARBA" id="ARBA00004141"/>
    </source>
</evidence>
<keyword evidence="9" id="KW-1185">Reference proteome</keyword>
<gene>
    <name evidence="8" type="ORF">SSX86_011151</name>
</gene>
<dbReference type="PANTHER" id="PTHR31218">
    <property type="entry name" value="WAT1-RELATED PROTEIN"/>
    <property type="match status" value="1"/>
</dbReference>
<dbReference type="Proteomes" id="UP001408789">
    <property type="component" value="Unassembled WGS sequence"/>
</dbReference>
<reference evidence="8 9" key="1">
    <citation type="submission" date="2024-04" db="EMBL/GenBank/DDBJ databases">
        <title>The reference genome of an endangered Asteraceae, Deinandra increscens subsp. villosa, native to the Central Coast of California.</title>
        <authorList>
            <person name="Guilliams M."/>
            <person name="Hasenstab-Lehman K."/>
            <person name="Meyer R."/>
            <person name="Mcevoy S."/>
        </authorList>
    </citation>
    <scope>NUCLEOTIDE SEQUENCE [LARGE SCALE GENOMIC DNA]</scope>
    <source>
        <tissue evidence="8">Leaf</tissue>
    </source>
</reference>